<reference evidence="5" key="1">
    <citation type="submission" date="2020-07" db="EMBL/GenBank/DDBJ databases">
        <authorList>
            <person name="Lin J."/>
        </authorList>
    </citation>
    <scope>NUCLEOTIDE SEQUENCE</scope>
</reference>
<dbReference type="PANTHER" id="PTHR45647">
    <property type="entry name" value="OS02G0152300 PROTEIN"/>
    <property type="match status" value="1"/>
</dbReference>
<proteinExistence type="predicted"/>
<dbReference type="EC" id="2.3.2.27" evidence="2"/>
<dbReference type="PANTHER" id="PTHR45647:SF100">
    <property type="entry name" value="U-BOX DOMAIN-CONTAINING PROTEIN 33"/>
    <property type="match status" value="1"/>
</dbReference>
<sequence>MQGCFSSISSFPPKPQRSSQFVKTTRPLSWEVRIRILGEVCSPLIFLLVHGDLKPDNILLDANFGSKLGDFGISRFLIRLDTASTTLLHLPSLQNIPIHGS</sequence>
<dbReference type="EMBL" id="LR862137">
    <property type="protein sequence ID" value="CAD1844813.1"/>
    <property type="molecule type" value="Genomic_DNA"/>
</dbReference>
<dbReference type="GO" id="GO:0061630">
    <property type="term" value="F:ubiquitin protein ligase activity"/>
    <property type="evidence" value="ECO:0007669"/>
    <property type="project" value="UniProtKB-EC"/>
</dbReference>
<dbReference type="PROSITE" id="PS50011">
    <property type="entry name" value="PROTEIN_KINASE_DOM"/>
    <property type="match status" value="1"/>
</dbReference>
<dbReference type="InterPro" id="IPR051348">
    <property type="entry name" value="U-box_ubiquitin_ligases"/>
</dbReference>
<dbReference type="InterPro" id="IPR000719">
    <property type="entry name" value="Prot_kinase_dom"/>
</dbReference>
<dbReference type="GO" id="GO:0005524">
    <property type="term" value="F:ATP binding"/>
    <property type="evidence" value="ECO:0007669"/>
    <property type="project" value="InterPro"/>
</dbReference>
<protein>
    <recommendedName>
        <fullName evidence="2">RING-type E3 ubiquitin transferase</fullName>
        <ecNumber evidence="2">2.3.2.27</ecNumber>
    </recommendedName>
</protein>
<keyword evidence="3" id="KW-0833">Ubl conjugation pathway</keyword>
<dbReference type="InterPro" id="IPR011009">
    <property type="entry name" value="Kinase-like_dom_sf"/>
</dbReference>
<name>A0A6V7QNW3_ANACO</name>
<comment type="catalytic activity">
    <reaction evidence="1">
        <text>S-ubiquitinyl-[E2 ubiquitin-conjugating enzyme]-L-cysteine + [acceptor protein]-L-lysine = [E2 ubiquitin-conjugating enzyme]-L-cysteine + N(6)-ubiquitinyl-[acceptor protein]-L-lysine.</text>
        <dbReference type="EC" id="2.3.2.27"/>
    </reaction>
</comment>
<evidence type="ECO:0000256" key="1">
    <source>
        <dbReference type="ARBA" id="ARBA00000900"/>
    </source>
</evidence>
<dbReference type="InterPro" id="IPR008271">
    <property type="entry name" value="Ser/Thr_kinase_AS"/>
</dbReference>
<feature type="domain" description="Protein kinase" evidence="4">
    <location>
        <begin position="1"/>
        <end position="101"/>
    </location>
</feature>
<dbReference type="GO" id="GO:0004672">
    <property type="term" value="F:protein kinase activity"/>
    <property type="evidence" value="ECO:0007669"/>
    <property type="project" value="InterPro"/>
</dbReference>
<accession>A0A6V7QNW3</accession>
<dbReference type="AlphaFoldDB" id="A0A6V7QNW3"/>
<evidence type="ECO:0000256" key="3">
    <source>
        <dbReference type="ARBA" id="ARBA00022786"/>
    </source>
</evidence>
<evidence type="ECO:0000313" key="5">
    <source>
        <dbReference type="EMBL" id="CAD1844813.1"/>
    </source>
</evidence>
<evidence type="ECO:0000256" key="2">
    <source>
        <dbReference type="ARBA" id="ARBA00012483"/>
    </source>
</evidence>
<dbReference type="SUPFAM" id="SSF56112">
    <property type="entry name" value="Protein kinase-like (PK-like)"/>
    <property type="match status" value="1"/>
</dbReference>
<dbReference type="PROSITE" id="PS00108">
    <property type="entry name" value="PROTEIN_KINASE_ST"/>
    <property type="match status" value="1"/>
</dbReference>
<evidence type="ECO:0000259" key="4">
    <source>
        <dbReference type="PROSITE" id="PS50011"/>
    </source>
</evidence>
<organism evidence="5">
    <name type="scientific">Ananas comosus var. bracteatus</name>
    <name type="common">red pineapple</name>
    <dbReference type="NCBI Taxonomy" id="296719"/>
    <lineage>
        <taxon>Eukaryota</taxon>
        <taxon>Viridiplantae</taxon>
        <taxon>Streptophyta</taxon>
        <taxon>Embryophyta</taxon>
        <taxon>Tracheophyta</taxon>
        <taxon>Spermatophyta</taxon>
        <taxon>Magnoliopsida</taxon>
        <taxon>Liliopsida</taxon>
        <taxon>Poales</taxon>
        <taxon>Bromeliaceae</taxon>
        <taxon>Bromelioideae</taxon>
        <taxon>Ananas</taxon>
    </lineage>
</organism>
<gene>
    <name evidence="5" type="ORF">CB5_LOCUS28024</name>
</gene>
<dbReference type="Gene3D" id="1.10.510.10">
    <property type="entry name" value="Transferase(Phosphotransferase) domain 1"/>
    <property type="match status" value="1"/>
</dbReference>